<dbReference type="SUPFAM" id="SSF50998">
    <property type="entry name" value="Quinoprotein alcohol dehydrogenase-like"/>
    <property type="match status" value="1"/>
</dbReference>
<dbReference type="Pfam" id="PF08596">
    <property type="entry name" value="Lgl_C"/>
    <property type="match status" value="1"/>
</dbReference>
<evidence type="ECO:0000256" key="3">
    <source>
        <dbReference type="PROSITE-ProRule" id="PRU00221"/>
    </source>
</evidence>
<evidence type="ECO:0000256" key="1">
    <source>
        <dbReference type="ARBA" id="ARBA00008070"/>
    </source>
</evidence>
<dbReference type="InterPro" id="IPR036322">
    <property type="entry name" value="WD40_repeat_dom_sf"/>
</dbReference>
<dbReference type="GO" id="GO:0005096">
    <property type="term" value="F:GTPase activator activity"/>
    <property type="evidence" value="ECO:0007669"/>
    <property type="project" value="TreeGrafter"/>
</dbReference>
<dbReference type="Proteomes" id="UP000095023">
    <property type="component" value="Unassembled WGS sequence"/>
</dbReference>
<dbReference type="InterPro" id="IPR015943">
    <property type="entry name" value="WD40/YVTN_repeat-like_dom_sf"/>
</dbReference>
<gene>
    <name evidence="6" type="ORF">CANCADRAFT_29688</name>
</gene>
<dbReference type="InterPro" id="IPR011047">
    <property type="entry name" value="Quinoprotein_ADH-like_sf"/>
</dbReference>
<evidence type="ECO:0000256" key="2">
    <source>
        <dbReference type="ARBA" id="ARBA00022483"/>
    </source>
</evidence>
<feature type="repeat" description="WD" evidence="3">
    <location>
        <begin position="239"/>
        <end position="268"/>
    </location>
</feature>
<dbReference type="GO" id="GO:0005737">
    <property type="term" value="C:cytoplasm"/>
    <property type="evidence" value="ECO:0007669"/>
    <property type="project" value="TreeGrafter"/>
</dbReference>
<dbReference type="GO" id="GO:0005886">
    <property type="term" value="C:plasma membrane"/>
    <property type="evidence" value="ECO:0007669"/>
    <property type="project" value="TreeGrafter"/>
</dbReference>
<dbReference type="PANTHER" id="PTHR10241">
    <property type="entry name" value="LETHAL 2 GIANT LARVAE PROTEIN"/>
    <property type="match status" value="1"/>
</dbReference>
<sequence>MFSKIKTIGKPNLSESISSNYVKLVSHCTYGVTGTVSATAFDPVQSLLAVATDAGDISVFGQPGVEVVFSLQKPVPIWWTRIVRGIYLVAIDTLSNITVFSLDTKQQLSVFSAPGKITAAEADPALDWLFYGLANGEVCAYDIDRGSPSPFKTNNLLRKSNAVANRRGTSAVSPILALKLHPRDVSCLLVVYAEAVLVLSLAQSTIIQTLVYSVPPGAPGGSMSSSHTHRYPRALDAVWHPNGHHILSVHDDSSLVFWDTDSGTLILARNLSESNINVPRSSVSISPFSNSETSSSTAIATKAYWCSSNSNTMDTQLIVIGGQVAGLALPGVTIIDFGPSPTISVTSFKSMASYYSAPKRQRTIPSPGIDPNSVPVDVQIFPQQTPHFCGTADPNYILVRYSSGELCAHSFPDGSPVNMERMFPPSLTWPESPISCVGGCTVPRDQWLGIMAGQPHVQPVCTGGAPSGRKLRRLQTRNVMYTGHKNGVLRFWDASYAEIDDSQPLRIDLTLPLSRADNVAVSHVSFSGLTLEAAVAASANEVVLYKIMKAKHHRPCDPISSDSIHMFDASHGIDKSIKEGFMPICILKPAEPDVQVSCLVQSNIGFVAVGYFNGTVAIVDRRGPAVIFSERLAALFKSSRIRRSAPQAIEYPTSLEFSITVVNDEPYSSIVMLVGTSEGRLATFRILPVQGGGFSAELVDEMHACDDSIIALCPYNSETGNSTIATPEVMAQLGKSVIVPGAIAVISGSEIRVVKPAKSKLSHKVYSASGLPQQIGGPIVNAGLCTLRMGGDSVGLVCISAKGNAALISLPGLSTVATSKVPESFRNDLQYPFTQRSSILISGDIMIQSGVSQGLFLSIWNTQTAEGVAAYGQKGDQLYDPLKSFVPRPTIGTIQWIAGRQYISIADLDELLGGSKRPKSKAAIEEQGNKRSDGRGGKVNAGQYQSKKGTWNFSNMQKSLNESMNNVEEQSNETFKSIGEFFEDQKTSFAKGVLKGKMGL</sequence>
<dbReference type="GO" id="GO:0019905">
    <property type="term" value="F:syntaxin binding"/>
    <property type="evidence" value="ECO:0007669"/>
    <property type="project" value="TreeGrafter"/>
</dbReference>
<dbReference type="Gene3D" id="2.130.10.10">
    <property type="entry name" value="YVTN repeat-like/Quinoprotein amine dehydrogenase"/>
    <property type="match status" value="1"/>
</dbReference>
<dbReference type="GO" id="GO:0006887">
    <property type="term" value="P:exocytosis"/>
    <property type="evidence" value="ECO:0007669"/>
    <property type="project" value="UniProtKB-KW"/>
</dbReference>
<protein>
    <recommendedName>
        <fullName evidence="5">Lethal giant larvae (Lgl)-like C-terminal domain-containing protein</fullName>
    </recommendedName>
</protein>
<feature type="domain" description="Lethal giant larvae (Lgl)-like C-terminal" evidence="5">
    <location>
        <begin position="518"/>
        <end position="921"/>
    </location>
</feature>
<dbReference type="SMART" id="SM00320">
    <property type="entry name" value="WD40"/>
    <property type="match status" value="5"/>
</dbReference>
<accession>A0A1E4T9H5</accession>
<dbReference type="InterPro" id="IPR001680">
    <property type="entry name" value="WD40_rpt"/>
</dbReference>
<feature type="compositionally biased region" description="Basic and acidic residues" evidence="4">
    <location>
        <begin position="922"/>
        <end position="936"/>
    </location>
</feature>
<keyword evidence="2" id="KW-0268">Exocytosis</keyword>
<dbReference type="EMBL" id="KV453844">
    <property type="protein sequence ID" value="ODV88406.1"/>
    <property type="molecule type" value="Genomic_DNA"/>
</dbReference>
<dbReference type="InterPro" id="IPR013905">
    <property type="entry name" value="Lgl_C_dom"/>
</dbReference>
<evidence type="ECO:0000313" key="7">
    <source>
        <dbReference type="Proteomes" id="UP000095023"/>
    </source>
</evidence>
<dbReference type="AlphaFoldDB" id="A0A1E4T9H5"/>
<dbReference type="PROSITE" id="PS50082">
    <property type="entry name" value="WD_REPEATS_2"/>
    <property type="match status" value="1"/>
</dbReference>
<keyword evidence="3" id="KW-0853">WD repeat</keyword>
<name>A0A1E4T9H5_9ASCO</name>
<dbReference type="GO" id="GO:0045159">
    <property type="term" value="F:myosin II binding"/>
    <property type="evidence" value="ECO:0007669"/>
    <property type="project" value="TreeGrafter"/>
</dbReference>
<comment type="similarity">
    <text evidence="1">Belongs to the WD repeat L(2)GL family.</text>
</comment>
<keyword evidence="7" id="KW-1185">Reference proteome</keyword>
<evidence type="ECO:0000313" key="6">
    <source>
        <dbReference type="EMBL" id="ODV88406.1"/>
    </source>
</evidence>
<proteinExistence type="inferred from homology"/>
<dbReference type="SUPFAM" id="SSF50978">
    <property type="entry name" value="WD40 repeat-like"/>
    <property type="match status" value="1"/>
</dbReference>
<reference evidence="7" key="1">
    <citation type="submission" date="2016-02" db="EMBL/GenBank/DDBJ databases">
        <title>Comparative genomics of biotechnologically important yeasts.</title>
        <authorList>
            <consortium name="DOE Joint Genome Institute"/>
            <person name="Riley R."/>
            <person name="Haridas S."/>
            <person name="Wolfe K.H."/>
            <person name="Lopes M.R."/>
            <person name="Hittinger C.T."/>
            <person name="Goker M."/>
            <person name="Salamov A."/>
            <person name="Wisecaver J."/>
            <person name="Long T.M."/>
            <person name="Aerts A.L."/>
            <person name="Barry K."/>
            <person name="Choi C."/>
            <person name="Clum A."/>
            <person name="Coughlan A.Y."/>
            <person name="Deshpande S."/>
            <person name="Douglass A.P."/>
            <person name="Hanson S.J."/>
            <person name="Klenk H.-P."/>
            <person name="Labutti K."/>
            <person name="Lapidus A."/>
            <person name="Lindquist E."/>
            <person name="Lipzen A."/>
            <person name="Meier-Kolthoff J.P."/>
            <person name="Ohm R.A."/>
            <person name="Otillar R.P."/>
            <person name="Pangilinan J."/>
            <person name="Peng Y."/>
            <person name="Rokas A."/>
            <person name="Rosa C.A."/>
            <person name="Scheuner C."/>
            <person name="Sibirny A.A."/>
            <person name="Slot J.C."/>
            <person name="Stielow J.B."/>
            <person name="Sun H."/>
            <person name="Kurtzman C.P."/>
            <person name="Blackwell M."/>
            <person name="Jeffries T.W."/>
            <person name="Grigoriev I.V."/>
        </authorList>
    </citation>
    <scope>NUCLEOTIDE SEQUENCE [LARGE SCALE GENOMIC DNA]</scope>
    <source>
        <strain evidence="7">NRRL Y-17796</strain>
    </source>
</reference>
<organism evidence="6 7">
    <name type="scientific">Tortispora caseinolytica NRRL Y-17796</name>
    <dbReference type="NCBI Taxonomy" id="767744"/>
    <lineage>
        <taxon>Eukaryota</taxon>
        <taxon>Fungi</taxon>
        <taxon>Dikarya</taxon>
        <taxon>Ascomycota</taxon>
        <taxon>Saccharomycotina</taxon>
        <taxon>Trigonopsidomycetes</taxon>
        <taxon>Trigonopsidales</taxon>
        <taxon>Trigonopsidaceae</taxon>
        <taxon>Tortispora</taxon>
    </lineage>
</organism>
<dbReference type="PANTHER" id="PTHR10241:SF25">
    <property type="entry name" value="TOMOSYN, ISOFORM C"/>
    <property type="match status" value="1"/>
</dbReference>
<dbReference type="OrthoDB" id="19944at2759"/>
<evidence type="ECO:0000259" key="5">
    <source>
        <dbReference type="Pfam" id="PF08596"/>
    </source>
</evidence>
<evidence type="ECO:0000256" key="4">
    <source>
        <dbReference type="SAM" id="MobiDB-lite"/>
    </source>
</evidence>
<feature type="region of interest" description="Disordered" evidence="4">
    <location>
        <begin position="916"/>
        <end position="944"/>
    </location>
</feature>
<dbReference type="GO" id="GO:0006893">
    <property type="term" value="P:Golgi to plasma membrane transport"/>
    <property type="evidence" value="ECO:0007669"/>
    <property type="project" value="TreeGrafter"/>
</dbReference>